<feature type="domain" description="Sulfatase-modifying factor enzyme-like" evidence="1">
    <location>
        <begin position="6"/>
        <end position="195"/>
    </location>
</feature>
<name>A0A381P1T8_9ZZZZ</name>
<dbReference type="PANTHER" id="PTHR23150:SF19">
    <property type="entry name" value="FORMYLGLYCINE-GENERATING ENZYME"/>
    <property type="match status" value="1"/>
</dbReference>
<accession>A0A381P1T8</accession>
<dbReference type="SUPFAM" id="SSF56436">
    <property type="entry name" value="C-type lectin-like"/>
    <property type="match status" value="1"/>
</dbReference>
<reference evidence="2" key="1">
    <citation type="submission" date="2018-05" db="EMBL/GenBank/DDBJ databases">
        <authorList>
            <person name="Lanie J.A."/>
            <person name="Ng W.-L."/>
            <person name="Kazmierczak K.M."/>
            <person name="Andrzejewski T.M."/>
            <person name="Davidsen T.M."/>
            <person name="Wayne K.J."/>
            <person name="Tettelin H."/>
            <person name="Glass J.I."/>
            <person name="Rusch D."/>
            <person name="Podicherti R."/>
            <person name="Tsui H.-C.T."/>
            <person name="Winkler M.E."/>
        </authorList>
    </citation>
    <scope>NUCLEOTIDE SEQUENCE</scope>
</reference>
<gene>
    <name evidence="2" type="ORF">METZ01_LOCUS13759</name>
</gene>
<dbReference type="EMBL" id="UINC01000773">
    <property type="protein sequence ID" value="SUZ60905.1"/>
    <property type="molecule type" value="Genomic_DNA"/>
</dbReference>
<protein>
    <recommendedName>
        <fullName evidence="1">Sulfatase-modifying factor enzyme-like domain-containing protein</fullName>
    </recommendedName>
</protein>
<dbReference type="Gene3D" id="3.90.1580.10">
    <property type="entry name" value="paralog of FGE (formylglycine-generating enzyme)"/>
    <property type="match status" value="1"/>
</dbReference>
<organism evidence="2">
    <name type="scientific">marine metagenome</name>
    <dbReference type="NCBI Taxonomy" id="408172"/>
    <lineage>
        <taxon>unclassified sequences</taxon>
        <taxon>metagenomes</taxon>
        <taxon>ecological metagenomes</taxon>
    </lineage>
</organism>
<dbReference type="PANTHER" id="PTHR23150">
    <property type="entry name" value="SULFATASE MODIFYING FACTOR 1, 2"/>
    <property type="match status" value="1"/>
</dbReference>
<proteinExistence type="predicted"/>
<evidence type="ECO:0000313" key="2">
    <source>
        <dbReference type="EMBL" id="SUZ60905.1"/>
    </source>
</evidence>
<dbReference type="InterPro" id="IPR042095">
    <property type="entry name" value="SUMF_sf"/>
</dbReference>
<evidence type="ECO:0000259" key="1">
    <source>
        <dbReference type="Pfam" id="PF03781"/>
    </source>
</evidence>
<dbReference type="AlphaFoldDB" id="A0A381P1T8"/>
<dbReference type="GO" id="GO:0120147">
    <property type="term" value="F:formylglycine-generating oxidase activity"/>
    <property type="evidence" value="ECO:0007669"/>
    <property type="project" value="TreeGrafter"/>
</dbReference>
<dbReference type="InterPro" id="IPR005532">
    <property type="entry name" value="SUMF_dom"/>
</dbReference>
<dbReference type="Pfam" id="PF03781">
    <property type="entry name" value="FGE-sulfatase"/>
    <property type="match status" value="1"/>
</dbReference>
<dbReference type="InterPro" id="IPR051043">
    <property type="entry name" value="Sulfatase_Mod_Factor_Kinase"/>
</dbReference>
<dbReference type="InterPro" id="IPR016187">
    <property type="entry name" value="CTDL_fold"/>
</dbReference>
<sequence length="197" mass="22843">MSDATLSLNAQPAQKVYLKSFFIDQFEVTFESFHRFKPKFKYETMNRSEPIRGVSWYEADAYCLSQGKRLPTEVEWEKAARGSDERLFVWGDQFSQENANFGNQVRSIGSLPSDTSVYGVSDLNGNVSEWTASWYNSYNNSEFKDILYGENVKVIRGGSFHKMKHGLMKEFIILPYRNFAPPQERFWDTGFRCAKSI</sequence>